<keyword evidence="1" id="KW-0472">Membrane</keyword>
<name>A0A6C0FYF1_9BACL</name>
<keyword evidence="3" id="KW-1185">Reference proteome</keyword>
<gene>
    <name evidence="2" type="ORF">GXP70_14830</name>
</gene>
<dbReference type="RefSeq" id="WP_162357541.1">
    <property type="nucleotide sequence ID" value="NZ_CP048209.1"/>
</dbReference>
<evidence type="ECO:0000313" key="2">
    <source>
        <dbReference type="EMBL" id="QHT61102.1"/>
    </source>
</evidence>
<feature type="transmembrane region" description="Helical" evidence="1">
    <location>
        <begin position="28"/>
        <end position="49"/>
    </location>
</feature>
<keyword evidence="1" id="KW-1133">Transmembrane helix</keyword>
<keyword evidence="1" id="KW-0812">Transmembrane</keyword>
<dbReference type="KEGG" id="plyc:GXP70_14830"/>
<evidence type="ECO:0000313" key="3">
    <source>
        <dbReference type="Proteomes" id="UP000476064"/>
    </source>
</evidence>
<dbReference type="Proteomes" id="UP000476064">
    <property type="component" value="Chromosome"/>
</dbReference>
<proteinExistence type="predicted"/>
<sequence length="73" mass="8466">MIAATVVFGCVVYYEWHYLRKRNRSKRAFRIVLGLLTLLWGIVVAVALLKQRFSLGIAFASLFDPLQRLLNLR</sequence>
<protein>
    <submittedName>
        <fullName evidence="2">Uncharacterized protein</fullName>
    </submittedName>
</protein>
<accession>A0A6C0FYF1</accession>
<reference evidence="2 3" key="1">
    <citation type="submission" date="2020-01" db="EMBL/GenBank/DDBJ databases">
        <title>Paenibacillus sp. nov., isolated from tomato rhizosphere.</title>
        <authorList>
            <person name="Weon H.-Y."/>
            <person name="Lee S.A."/>
        </authorList>
    </citation>
    <scope>NUCLEOTIDE SEQUENCE [LARGE SCALE GENOMIC DNA]</scope>
    <source>
        <strain evidence="2 3">12200R-189</strain>
    </source>
</reference>
<organism evidence="2 3">
    <name type="scientific">Paenibacillus lycopersici</name>
    <dbReference type="NCBI Taxonomy" id="2704462"/>
    <lineage>
        <taxon>Bacteria</taxon>
        <taxon>Bacillati</taxon>
        <taxon>Bacillota</taxon>
        <taxon>Bacilli</taxon>
        <taxon>Bacillales</taxon>
        <taxon>Paenibacillaceae</taxon>
        <taxon>Paenibacillus</taxon>
    </lineage>
</organism>
<evidence type="ECO:0000256" key="1">
    <source>
        <dbReference type="SAM" id="Phobius"/>
    </source>
</evidence>
<dbReference type="AlphaFoldDB" id="A0A6C0FYF1"/>
<dbReference type="EMBL" id="CP048209">
    <property type="protein sequence ID" value="QHT61102.1"/>
    <property type="molecule type" value="Genomic_DNA"/>
</dbReference>